<dbReference type="AlphaFoldDB" id="A0A8H9M7R6"/>
<sequence>MSASLTGELAEHFRQRTADGVVLGEAPAFWGFAGRMFGGYSAAATLLGAASFAPENSAVLSANLVFISPCTVGPYRVETTDARVGRASSVVCAHLTQDGESRVALSAWFVRPDRLPPGSRHGSPVRPPAEPVPSWRDTKNAFDAAYARSVVNFPGDRPGFTTLEGDVELWIKLRDPWQMSSLLARQACDVMLADAHLAESVVESARADRSRSFSLDLSLRWWGTGEHDPAGDAWQLLRVGRQAGERVGLASASLLDASGRRRADVQQHVSIGPKRTGEDDG</sequence>
<protein>
    <recommendedName>
        <fullName evidence="1">Acyl-CoA thioesterase-like N-terminal HotDog domain-containing protein</fullName>
    </recommendedName>
</protein>
<dbReference type="Gene3D" id="2.40.160.210">
    <property type="entry name" value="Acyl-CoA thioesterase, double hotdog domain"/>
    <property type="match status" value="1"/>
</dbReference>
<proteinExistence type="predicted"/>
<evidence type="ECO:0000313" key="3">
    <source>
        <dbReference type="Proteomes" id="UP000658656"/>
    </source>
</evidence>
<name>A0A8H9M7R6_9PSEU</name>
<organism evidence="2 3">
    <name type="scientific">Amycolatopsis bartoniae</name>
    <dbReference type="NCBI Taxonomy" id="941986"/>
    <lineage>
        <taxon>Bacteria</taxon>
        <taxon>Bacillati</taxon>
        <taxon>Actinomycetota</taxon>
        <taxon>Actinomycetes</taxon>
        <taxon>Pseudonocardiales</taxon>
        <taxon>Pseudonocardiaceae</taxon>
        <taxon>Amycolatopsis</taxon>
    </lineage>
</organism>
<dbReference type="InterPro" id="IPR042171">
    <property type="entry name" value="Acyl-CoA_hotdog"/>
</dbReference>
<reference evidence="2" key="1">
    <citation type="journal article" date="2014" name="Int. J. Syst. Evol. Microbiol.">
        <title>Complete genome sequence of Corynebacterium casei LMG S-19264T (=DSM 44701T), isolated from a smear-ripened cheese.</title>
        <authorList>
            <consortium name="US DOE Joint Genome Institute (JGI-PGF)"/>
            <person name="Walter F."/>
            <person name="Albersmeier A."/>
            <person name="Kalinowski J."/>
            <person name="Ruckert C."/>
        </authorList>
    </citation>
    <scope>NUCLEOTIDE SEQUENCE</scope>
    <source>
        <strain evidence="2">CGMCC 4.7679</strain>
    </source>
</reference>
<dbReference type="InterPro" id="IPR029069">
    <property type="entry name" value="HotDog_dom_sf"/>
</dbReference>
<gene>
    <name evidence="2" type="ORF">GCM10017566_05490</name>
</gene>
<keyword evidence="3" id="KW-1185">Reference proteome</keyword>
<reference evidence="2" key="2">
    <citation type="submission" date="2020-09" db="EMBL/GenBank/DDBJ databases">
        <authorList>
            <person name="Sun Q."/>
            <person name="Zhou Y."/>
        </authorList>
    </citation>
    <scope>NUCLEOTIDE SEQUENCE</scope>
    <source>
        <strain evidence="2">CGMCC 4.7679</strain>
    </source>
</reference>
<dbReference type="Pfam" id="PF13622">
    <property type="entry name" value="4HBT_3"/>
    <property type="match status" value="1"/>
</dbReference>
<evidence type="ECO:0000313" key="2">
    <source>
        <dbReference type="EMBL" id="GHF35544.1"/>
    </source>
</evidence>
<dbReference type="EMBL" id="BNAV01000001">
    <property type="protein sequence ID" value="GHF35544.1"/>
    <property type="molecule type" value="Genomic_DNA"/>
</dbReference>
<comment type="caution">
    <text evidence="2">The sequence shown here is derived from an EMBL/GenBank/DDBJ whole genome shotgun (WGS) entry which is preliminary data.</text>
</comment>
<dbReference type="Proteomes" id="UP000658656">
    <property type="component" value="Unassembled WGS sequence"/>
</dbReference>
<dbReference type="InterPro" id="IPR049449">
    <property type="entry name" value="TesB_ACOT8-like_N"/>
</dbReference>
<dbReference type="RefSeq" id="WP_183177022.1">
    <property type="nucleotide sequence ID" value="NZ_BNAV01000001.1"/>
</dbReference>
<dbReference type="SUPFAM" id="SSF54637">
    <property type="entry name" value="Thioesterase/thiol ester dehydrase-isomerase"/>
    <property type="match status" value="1"/>
</dbReference>
<feature type="domain" description="Acyl-CoA thioesterase-like N-terminal HotDog" evidence="1">
    <location>
        <begin position="28"/>
        <end position="109"/>
    </location>
</feature>
<accession>A0A8H9M7R6</accession>
<evidence type="ECO:0000259" key="1">
    <source>
        <dbReference type="Pfam" id="PF13622"/>
    </source>
</evidence>